<name>A0ABS5E9C3_9PROT</name>
<dbReference type="EMBL" id="JAGRQH010000009">
    <property type="protein sequence ID" value="MBR0560508.1"/>
    <property type="molecule type" value="Genomic_DNA"/>
</dbReference>
<sequence>MPQNILIEFAKDHYRYGLIGLDEYIERVTIARWLYNDHATYGDPRGESGEDQEEKDDFPPDDATVTGAPANPDEPDDEDYLCFLFQGWIFTKADPDPYPSTPHGHWQNQNRPWPKLNPYTGRVFADKHNENKSMRLTKREMRVLWNDQKFRGFCRDYLKWYLATFPYHDFGVSYIFRLPHW</sequence>
<evidence type="ECO:0000313" key="3">
    <source>
        <dbReference type="Proteomes" id="UP000677812"/>
    </source>
</evidence>
<evidence type="ECO:0000256" key="1">
    <source>
        <dbReference type="SAM" id="MobiDB-lite"/>
    </source>
</evidence>
<accession>A0ABS5E9C3</accession>
<protein>
    <submittedName>
        <fullName evidence="2">Uncharacterized protein</fullName>
    </submittedName>
</protein>
<gene>
    <name evidence="2" type="ORF">KB213_10645</name>
</gene>
<dbReference type="Proteomes" id="UP000677812">
    <property type="component" value="Unassembled WGS sequence"/>
</dbReference>
<dbReference type="RefSeq" id="WP_211682969.1">
    <property type="nucleotide sequence ID" value="NZ_JAGRQH010000009.1"/>
</dbReference>
<organism evidence="2 3">
    <name type="scientific">Neokomagataea anthophila</name>
    <dbReference type="NCBI Taxonomy" id="2826925"/>
    <lineage>
        <taxon>Bacteria</taxon>
        <taxon>Pseudomonadati</taxon>
        <taxon>Pseudomonadota</taxon>
        <taxon>Alphaproteobacteria</taxon>
        <taxon>Acetobacterales</taxon>
        <taxon>Acetobacteraceae</taxon>
        <taxon>Neokomagataea</taxon>
    </lineage>
</organism>
<feature type="region of interest" description="Disordered" evidence="1">
    <location>
        <begin position="41"/>
        <end position="75"/>
    </location>
</feature>
<reference evidence="2 3" key="1">
    <citation type="submission" date="2021-04" db="EMBL/GenBank/DDBJ databases">
        <title>The complete genome sequence of Neokomagataea sp. TBRC 2177.</title>
        <authorList>
            <person name="Charoenyingcharoen P."/>
            <person name="Yukphan P."/>
        </authorList>
    </citation>
    <scope>NUCLEOTIDE SEQUENCE [LARGE SCALE GENOMIC DNA]</scope>
    <source>
        <strain evidence="2 3">TBRC 2177</strain>
    </source>
</reference>
<keyword evidence="3" id="KW-1185">Reference proteome</keyword>
<feature type="compositionally biased region" description="Acidic residues" evidence="1">
    <location>
        <begin position="49"/>
        <end position="60"/>
    </location>
</feature>
<comment type="caution">
    <text evidence="2">The sequence shown here is derived from an EMBL/GenBank/DDBJ whole genome shotgun (WGS) entry which is preliminary data.</text>
</comment>
<proteinExistence type="predicted"/>
<evidence type="ECO:0000313" key="2">
    <source>
        <dbReference type="EMBL" id="MBR0560508.1"/>
    </source>
</evidence>